<dbReference type="Pfam" id="PF07707">
    <property type="entry name" value="BACK"/>
    <property type="match status" value="1"/>
</dbReference>
<dbReference type="AlphaFoldDB" id="A0A3P7N6I4"/>
<sequence>MAVHYTRIISGDLFVHLPAETVLSLLRKDGLPVNSEEDVVVAISRWVCPNDGVDQQKLSLYILAILKAVRWCQTTLQSKNT</sequence>
<proteinExistence type="predicted"/>
<gene>
    <name evidence="2" type="ORF">DILT_LOCUS16760</name>
</gene>
<evidence type="ECO:0000259" key="1">
    <source>
        <dbReference type="Pfam" id="PF07707"/>
    </source>
</evidence>
<evidence type="ECO:0000313" key="3">
    <source>
        <dbReference type="Proteomes" id="UP000281553"/>
    </source>
</evidence>
<accession>A0A3P7N6I4</accession>
<dbReference type="OrthoDB" id="6122406at2759"/>
<keyword evidence="3" id="KW-1185">Reference proteome</keyword>
<dbReference type="EMBL" id="UYRU01086949">
    <property type="protein sequence ID" value="VDN35380.1"/>
    <property type="molecule type" value="Genomic_DNA"/>
</dbReference>
<evidence type="ECO:0000313" key="2">
    <source>
        <dbReference type="EMBL" id="VDN35380.1"/>
    </source>
</evidence>
<dbReference type="Gene3D" id="1.25.40.420">
    <property type="match status" value="1"/>
</dbReference>
<organism evidence="2 3">
    <name type="scientific">Dibothriocephalus latus</name>
    <name type="common">Fish tapeworm</name>
    <name type="synonym">Diphyllobothrium latum</name>
    <dbReference type="NCBI Taxonomy" id="60516"/>
    <lineage>
        <taxon>Eukaryota</taxon>
        <taxon>Metazoa</taxon>
        <taxon>Spiralia</taxon>
        <taxon>Lophotrochozoa</taxon>
        <taxon>Platyhelminthes</taxon>
        <taxon>Cestoda</taxon>
        <taxon>Eucestoda</taxon>
        <taxon>Diphyllobothriidea</taxon>
        <taxon>Diphyllobothriidae</taxon>
        <taxon>Dibothriocephalus</taxon>
    </lineage>
</organism>
<dbReference type="InterPro" id="IPR011705">
    <property type="entry name" value="BACK"/>
</dbReference>
<feature type="domain" description="BACK" evidence="1">
    <location>
        <begin position="3"/>
        <end position="72"/>
    </location>
</feature>
<reference evidence="2 3" key="1">
    <citation type="submission" date="2018-11" db="EMBL/GenBank/DDBJ databases">
        <authorList>
            <consortium name="Pathogen Informatics"/>
        </authorList>
    </citation>
    <scope>NUCLEOTIDE SEQUENCE [LARGE SCALE GENOMIC DNA]</scope>
</reference>
<dbReference type="Proteomes" id="UP000281553">
    <property type="component" value="Unassembled WGS sequence"/>
</dbReference>
<protein>
    <recommendedName>
        <fullName evidence="1">BACK domain-containing protein</fullName>
    </recommendedName>
</protein>
<name>A0A3P7N6I4_DIBLA</name>